<name>A0ABT5T8I9_9RHOB</name>
<evidence type="ECO:0000313" key="3">
    <source>
        <dbReference type="EMBL" id="MDD7971301.1"/>
    </source>
</evidence>
<gene>
    <name evidence="3" type="ORF">PUT78_09310</name>
</gene>
<dbReference type="Gene3D" id="3.60.15.10">
    <property type="entry name" value="Ribonuclease Z/Hydroxyacylglutathione hydrolase-like"/>
    <property type="match status" value="1"/>
</dbReference>
<evidence type="ECO:0000313" key="4">
    <source>
        <dbReference type="Proteomes" id="UP001431784"/>
    </source>
</evidence>
<sequence>MTQTLPEPDLRLVRAPNPSPMTGHGTNTYIVGTGAVCVIDPGPPDDSHLRAILNTLAPTENVACILLTHSHLDHSPLARKLADVTGARIMAYGDSQAGRSALMQQLAAQQVTGGGEGVDHAFRPDHCLQDMEIIAFGREQIRAVWTPGHMANHMCFAWRGAVFSGDHVMGWASSLVSPPDGDLGAYMRSLDKLAGLGARRLYPGHGAPVDDPGARVQTLRDHRKMREAAIRAHLANGVGTIPDLVSLIYADVPGHLHPAAARNVHAHLIDLWERGHVSADPAPAADARYRLTGTA</sequence>
<dbReference type="SMART" id="SM00849">
    <property type="entry name" value="Lactamase_B"/>
    <property type="match status" value="1"/>
</dbReference>
<proteinExistence type="predicted"/>
<evidence type="ECO:0000256" key="1">
    <source>
        <dbReference type="SAM" id="MobiDB-lite"/>
    </source>
</evidence>
<dbReference type="RefSeq" id="WP_274351974.1">
    <property type="nucleotide sequence ID" value="NZ_JAQZSM010000006.1"/>
</dbReference>
<dbReference type="InterPro" id="IPR036866">
    <property type="entry name" value="RibonucZ/Hydroxyglut_hydro"/>
</dbReference>
<reference evidence="3" key="1">
    <citation type="submission" date="2023-02" db="EMBL/GenBank/DDBJ databases">
        <title>Description of Roseinatronobacter alkalisoli sp. nov., an alkaliphilic bacerium isolated from soda soil.</title>
        <authorList>
            <person name="Wei W."/>
        </authorList>
    </citation>
    <scope>NUCLEOTIDE SEQUENCE</scope>
    <source>
        <strain evidence="3">HJB301</strain>
    </source>
</reference>
<organism evidence="3 4">
    <name type="scientific">Roseinatronobacter alkalisoli</name>
    <dbReference type="NCBI Taxonomy" id="3028235"/>
    <lineage>
        <taxon>Bacteria</taxon>
        <taxon>Pseudomonadati</taxon>
        <taxon>Pseudomonadota</taxon>
        <taxon>Alphaproteobacteria</taxon>
        <taxon>Rhodobacterales</taxon>
        <taxon>Paracoccaceae</taxon>
        <taxon>Roseinatronobacter</taxon>
    </lineage>
</organism>
<dbReference type="InterPro" id="IPR036388">
    <property type="entry name" value="WH-like_DNA-bd_sf"/>
</dbReference>
<dbReference type="SUPFAM" id="SSF56281">
    <property type="entry name" value="Metallo-hydrolase/oxidoreductase"/>
    <property type="match status" value="1"/>
</dbReference>
<dbReference type="InterPro" id="IPR050662">
    <property type="entry name" value="Sec-metab_biosynth-thioest"/>
</dbReference>
<dbReference type="PANTHER" id="PTHR23131">
    <property type="entry name" value="ENDORIBONUCLEASE LACTB2"/>
    <property type="match status" value="1"/>
</dbReference>
<feature type="domain" description="Metallo-beta-lactamase" evidence="2">
    <location>
        <begin position="25"/>
        <end position="205"/>
    </location>
</feature>
<dbReference type="PANTHER" id="PTHR23131:SF0">
    <property type="entry name" value="ENDORIBONUCLEASE LACTB2"/>
    <property type="match status" value="1"/>
</dbReference>
<dbReference type="EMBL" id="JAQZSM010000006">
    <property type="protein sequence ID" value="MDD7971301.1"/>
    <property type="molecule type" value="Genomic_DNA"/>
</dbReference>
<protein>
    <submittedName>
        <fullName evidence="3">MBL fold metallo-hydrolase</fullName>
    </submittedName>
</protein>
<accession>A0ABT5T8I9</accession>
<dbReference type="Proteomes" id="UP001431784">
    <property type="component" value="Unassembled WGS sequence"/>
</dbReference>
<evidence type="ECO:0000259" key="2">
    <source>
        <dbReference type="SMART" id="SM00849"/>
    </source>
</evidence>
<dbReference type="Pfam" id="PF00753">
    <property type="entry name" value="Lactamase_B"/>
    <property type="match status" value="1"/>
</dbReference>
<keyword evidence="4" id="KW-1185">Reference proteome</keyword>
<dbReference type="Pfam" id="PF17778">
    <property type="entry name" value="WHD_BLACT"/>
    <property type="match status" value="1"/>
</dbReference>
<dbReference type="InterPro" id="IPR041516">
    <property type="entry name" value="LACTB2_WH"/>
</dbReference>
<dbReference type="InterPro" id="IPR001279">
    <property type="entry name" value="Metallo-B-lactamas"/>
</dbReference>
<dbReference type="CDD" id="cd16278">
    <property type="entry name" value="metallo-hydrolase-like_MBL-fold"/>
    <property type="match status" value="1"/>
</dbReference>
<dbReference type="Gene3D" id="1.10.10.10">
    <property type="entry name" value="Winged helix-like DNA-binding domain superfamily/Winged helix DNA-binding domain"/>
    <property type="match status" value="1"/>
</dbReference>
<comment type="caution">
    <text evidence="3">The sequence shown here is derived from an EMBL/GenBank/DDBJ whole genome shotgun (WGS) entry which is preliminary data.</text>
</comment>
<feature type="region of interest" description="Disordered" evidence="1">
    <location>
        <begin position="1"/>
        <end position="23"/>
    </location>
</feature>